<dbReference type="Pfam" id="PF12146">
    <property type="entry name" value="Hydrolase_4"/>
    <property type="match status" value="1"/>
</dbReference>
<evidence type="ECO:0000313" key="3">
    <source>
        <dbReference type="Proteomes" id="UP000528457"/>
    </source>
</evidence>
<evidence type="ECO:0000259" key="1">
    <source>
        <dbReference type="Pfam" id="PF12146"/>
    </source>
</evidence>
<dbReference type="GO" id="GO:0016787">
    <property type="term" value="F:hydrolase activity"/>
    <property type="evidence" value="ECO:0007669"/>
    <property type="project" value="UniProtKB-KW"/>
</dbReference>
<keyword evidence="2" id="KW-0378">Hydrolase</keyword>
<dbReference type="InterPro" id="IPR029058">
    <property type="entry name" value="AB_hydrolase_fold"/>
</dbReference>
<dbReference type="InParanoid" id="A0A7X0MWM8"/>
<dbReference type="Proteomes" id="UP000528457">
    <property type="component" value="Unassembled WGS sequence"/>
</dbReference>
<organism evidence="2 3">
    <name type="scientific">Pseudoteredinibacter isoporae</name>
    <dbReference type="NCBI Taxonomy" id="570281"/>
    <lineage>
        <taxon>Bacteria</taxon>
        <taxon>Pseudomonadati</taxon>
        <taxon>Pseudomonadota</taxon>
        <taxon>Gammaproteobacteria</taxon>
        <taxon>Cellvibrionales</taxon>
        <taxon>Cellvibrionaceae</taxon>
        <taxon>Pseudoteredinibacter</taxon>
    </lineage>
</organism>
<gene>
    <name evidence="2" type="ORF">HNR48_003171</name>
</gene>
<dbReference type="RefSeq" id="WP_166845025.1">
    <property type="nucleotide sequence ID" value="NZ_JAAONY010000002.1"/>
</dbReference>
<comment type="caution">
    <text evidence="2">The sequence shown here is derived from an EMBL/GenBank/DDBJ whole genome shotgun (WGS) entry which is preliminary data.</text>
</comment>
<reference evidence="2 3" key="1">
    <citation type="submission" date="2020-08" db="EMBL/GenBank/DDBJ databases">
        <title>Genomic Encyclopedia of Type Strains, Phase IV (KMG-IV): sequencing the most valuable type-strain genomes for metagenomic binning, comparative biology and taxonomic classification.</title>
        <authorList>
            <person name="Goeker M."/>
        </authorList>
    </citation>
    <scope>NUCLEOTIDE SEQUENCE [LARGE SCALE GENOMIC DNA]</scope>
    <source>
        <strain evidence="2 3">DSM 22368</strain>
    </source>
</reference>
<sequence>MSQETLFEEWQKEIPGDKLYRCSWRIEKPKAIVQLAHGMGEHIGRYDGFARFLNAQGYSVYGADHRGHGKSSIPSSYGHMGKKGWEGCLDDMAEIADKAREQNPDIPLFLFGHSMGAALSQQLITDIEIPYDGVILSGSPGFVSPLLAKLGRAVSRFESWRRTDAGNSGVLKALVFDGNNKAFKNDGDSGYEWLSRDEAQVQAYVDDPACGFVLSNGSMAEFFNGLLEGQKAEAVRAIPTSMAMLILSGSADPVHQDTKNLRTMRLAYEQQGLNPDYTLYRGGRHEMLNESNSEQVYSDILSWLDAKVDA</sequence>
<dbReference type="AlphaFoldDB" id="A0A7X0MWM8"/>
<name>A0A7X0MWM8_9GAMM</name>
<dbReference type="InterPro" id="IPR022742">
    <property type="entry name" value="Hydrolase_4"/>
</dbReference>
<keyword evidence="3" id="KW-1185">Reference proteome</keyword>
<evidence type="ECO:0000313" key="2">
    <source>
        <dbReference type="EMBL" id="MBB6522886.1"/>
    </source>
</evidence>
<protein>
    <submittedName>
        <fullName evidence="2">Alpha-beta hydrolase superfamily lysophospholipase</fullName>
    </submittedName>
</protein>
<dbReference type="Gene3D" id="3.40.50.1820">
    <property type="entry name" value="alpha/beta hydrolase"/>
    <property type="match status" value="1"/>
</dbReference>
<dbReference type="EMBL" id="JACHHT010000002">
    <property type="protein sequence ID" value="MBB6522886.1"/>
    <property type="molecule type" value="Genomic_DNA"/>
</dbReference>
<dbReference type="InterPro" id="IPR051044">
    <property type="entry name" value="MAG_DAG_Lipase"/>
</dbReference>
<feature type="domain" description="Serine aminopeptidase S33" evidence="1">
    <location>
        <begin position="28"/>
        <end position="291"/>
    </location>
</feature>
<dbReference type="PANTHER" id="PTHR11614">
    <property type="entry name" value="PHOSPHOLIPASE-RELATED"/>
    <property type="match status" value="1"/>
</dbReference>
<accession>A0A7X0MWM8</accession>
<proteinExistence type="predicted"/>
<dbReference type="SUPFAM" id="SSF53474">
    <property type="entry name" value="alpha/beta-Hydrolases"/>
    <property type="match status" value="1"/>
</dbReference>